<feature type="transmembrane region" description="Helical" evidence="1">
    <location>
        <begin position="59"/>
        <end position="80"/>
    </location>
</feature>
<dbReference type="EMBL" id="JAENIK010000013">
    <property type="protein sequence ID" value="MBK1818203.1"/>
    <property type="molecule type" value="Genomic_DNA"/>
</dbReference>
<evidence type="ECO:0000256" key="1">
    <source>
        <dbReference type="SAM" id="Phobius"/>
    </source>
</evidence>
<accession>A0A934R954</accession>
<dbReference type="AlphaFoldDB" id="A0A934R954"/>
<sequence>MRTSNDTLPPYGPAAEIYRSANRNLVMALLLLGGIIAGILLTAFPGLDVGATGFDPWDVVLGTCISVFLASLFAIMLMYISDVHAPAHLVAFTMAMHAGAFGFCALLHFTDSPLQPPYSGYAENKVCLNLGAK</sequence>
<protein>
    <submittedName>
        <fullName evidence="2">Uncharacterized protein</fullName>
    </submittedName>
</protein>
<feature type="transmembrane region" description="Helical" evidence="1">
    <location>
        <begin position="87"/>
        <end position="109"/>
    </location>
</feature>
<evidence type="ECO:0000313" key="2">
    <source>
        <dbReference type="EMBL" id="MBK1818203.1"/>
    </source>
</evidence>
<keyword evidence="1" id="KW-0812">Transmembrane</keyword>
<name>A0A934R954_9BACT</name>
<feature type="transmembrane region" description="Helical" evidence="1">
    <location>
        <begin position="25"/>
        <end position="47"/>
    </location>
</feature>
<proteinExistence type="predicted"/>
<dbReference type="Proteomes" id="UP000600139">
    <property type="component" value="Unassembled WGS sequence"/>
</dbReference>
<comment type="caution">
    <text evidence="2">The sequence shown here is derived from an EMBL/GenBank/DDBJ whole genome shotgun (WGS) entry which is preliminary data.</text>
</comment>
<dbReference type="RefSeq" id="WP_200353152.1">
    <property type="nucleotide sequence ID" value="NZ_BAABHZ010000002.1"/>
</dbReference>
<organism evidence="2 3">
    <name type="scientific">Luteolibacter yonseiensis</name>
    <dbReference type="NCBI Taxonomy" id="1144680"/>
    <lineage>
        <taxon>Bacteria</taxon>
        <taxon>Pseudomonadati</taxon>
        <taxon>Verrucomicrobiota</taxon>
        <taxon>Verrucomicrobiia</taxon>
        <taxon>Verrucomicrobiales</taxon>
        <taxon>Verrucomicrobiaceae</taxon>
        <taxon>Luteolibacter</taxon>
    </lineage>
</organism>
<gene>
    <name evidence="2" type="ORF">JIN84_21445</name>
</gene>
<keyword evidence="1" id="KW-1133">Transmembrane helix</keyword>
<reference evidence="2" key="1">
    <citation type="submission" date="2021-01" db="EMBL/GenBank/DDBJ databases">
        <title>Modified the classification status of verrucomicrobia.</title>
        <authorList>
            <person name="Feng X."/>
        </authorList>
    </citation>
    <scope>NUCLEOTIDE SEQUENCE</scope>
    <source>
        <strain evidence="2">JCM 18052</strain>
    </source>
</reference>
<keyword evidence="3" id="KW-1185">Reference proteome</keyword>
<evidence type="ECO:0000313" key="3">
    <source>
        <dbReference type="Proteomes" id="UP000600139"/>
    </source>
</evidence>
<keyword evidence="1" id="KW-0472">Membrane</keyword>